<comment type="caution">
    <text evidence="2">The sequence shown here is derived from an EMBL/GenBank/DDBJ whole genome shotgun (WGS) entry which is preliminary data.</text>
</comment>
<name>A0ABT2K7E1_9RHOB</name>
<evidence type="ECO:0000313" key="3">
    <source>
        <dbReference type="Proteomes" id="UP001320702"/>
    </source>
</evidence>
<protein>
    <submittedName>
        <fullName evidence="2">MBL fold metallo-hydrolase</fullName>
    </submittedName>
</protein>
<organism evidence="2 3">
    <name type="scientific">Paracoccus maritimus</name>
    <dbReference type="NCBI Taxonomy" id="2933292"/>
    <lineage>
        <taxon>Bacteria</taxon>
        <taxon>Pseudomonadati</taxon>
        <taxon>Pseudomonadota</taxon>
        <taxon>Alphaproteobacteria</taxon>
        <taxon>Rhodobacterales</taxon>
        <taxon>Paracoccaceae</taxon>
        <taxon>Paracoccus</taxon>
    </lineage>
</organism>
<sequence length="291" mass="32099">MLFFMGQRFAMTFRTVLSAVVLMGLALVAAEPADAQQSRRFSHCIAIADAAPGIEYLHRAAWTDPAPEGAVRIHYVGHSMFLIRTEDGVSIITDYNGNPGPTGFRPDVVTMNRAHSSHWTDRIEGIPHVLRGWSEDSFGVAADHHLELGEVLIRNVTSDIRSWGTVEEDANSIFVFETANLCIAHLGHLHQELSDAQYAALGRVDVLMVPVDGSYTMDLNAMMRVVSRLRSSVVIPMHWFGPSRLEAFLTGMSDQFLIQRVGGSELTVSLSSLPRQPTVMVLEPRSLSLSD</sequence>
<evidence type="ECO:0000256" key="1">
    <source>
        <dbReference type="SAM" id="SignalP"/>
    </source>
</evidence>
<reference evidence="2 3" key="1">
    <citation type="submission" date="2022-04" db="EMBL/GenBank/DDBJ databases">
        <title>Paracoccus sp. YLB-12 draft genome sequence.</title>
        <authorList>
            <person name="Yu L."/>
        </authorList>
    </citation>
    <scope>NUCLEOTIDE SEQUENCE [LARGE SCALE GENOMIC DNA]</scope>
    <source>
        <strain evidence="2 3">YLB-12</strain>
    </source>
</reference>
<feature type="chain" id="PRO_5045681394" evidence="1">
    <location>
        <begin position="30"/>
        <end position="291"/>
    </location>
</feature>
<dbReference type="PANTHER" id="PTHR39189">
    <property type="entry name" value="UPF0173 METAL-DEPENDENT HYDROLASE YTKL"/>
    <property type="match status" value="1"/>
</dbReference>
<evidence type="ECO:0000313" key="2">
    <source>
        <dbReference type="EMBL" id="MCT4332457.1"/>
    </source>
</evidence>
<accession>A0ABT2K7E1</accession>
<dbReference type="Pfam" id="PF13483">
    <property type="entry name" value="Lactamase_B_3"/>
    <property type="match status" value="1"/>
</dbReference>
<keyword evidence="3" id="KW-1185">Reference proteome</keyword>
<dbReference type="Gene3D" id="3.60.15.10">
    <property type="entry name" value="Ribonuclease Z/Hydroxyacylglutathione hydrolase-like"/>
    <property type="match status" value="1"/>
</dbReference>
<feature type="signal peptide" evidence="1">
    <location>
        <begin position="1"/>
        <end position="29"/>
    </location>
</feature>
<proteinExistence type="predicted"/>
<gene>
    <name evidence="2" type="ORF">MU516_06200</name>
</gene>
<keyword evidence="1" id="KW-0732">Signal</keyword>
<dbReference type="Proteomes" id="UP001320702">
    <property type="component" value="Unassembled WGS sequence"/>
</dbReference>
<dbReference type="PANTHER" id="PTHR39189:SF1">
    <property type="entry name" value="UPF0173 METAL-DEPENDENT HYDROLASE YTKL"/>
    <property type="match status" value="1"/>
</dbReference>
<dbReference type="EMBL" id="JANAVZ010000003">
    <property type="protein sequence ID" value="MCT4332457.1"/>
    <property type="molecule type" value="Genomic_DNA"/>
</dbReference>
<dbReference type="SUPFAM" id="SSF56281">
    <property type="entry name" value="Metallo-hydrolase/oxidoreductase"/>
    <property type="match status" value="1"/>
</dbReference>
<dbReference type="InterPro" id="IPR036866">
    <property type="entry name" value="RibonucZ/Hydroxyglut_hydro"/>
</dbReference>